<dbReference type="AlphaFoldDB" id="A0A1I7XPE1"/>
<sequence>MGRALKLSLHERGQVKALSTVRYTVKQIADIVKHSRKAVSSCLLRSEESRTTKSSGRPDKFIILKKDNFAGNIE</sequence>
<reference evidence="2" key="1">
    <citation type="submission" date="2016-11" db="UniProtKB">
        <authorList>
            <consortium name="WormBaseParasite"/>
        </authorList>
    </citation>
    <scope>IDENTIFICATION</scope>
</reference>
<name>A0A1I7XPE1_HETBA</name>
<dbReference type="Proteomes" id="UP000095283">
    <property type="component" value="Unplaced"/>
</dbReference>
<keyword evidence="1" id="KW-1185">Reference proteome</keyword>
<proteinExistence type="predicted"/>
<evidence type="ECO:0000313" key="2">
    <source>
        <dbReference type="WBParaSite" id="Hba_19212"/>
    </source>
</evidence>
<organism evidence="1 2">
    <name type="scientific">Heterorhabditis bacteriophora</name>
    <name type="common">Entomopathogenic nematode worm</name>
    <dbReference type="NCBI Taxonomy" id="37862"/>
    <lineage>
        <taxon>Eukaryota</taxon>
        <taxon>Metazoa</taxon>
        <taxon>Ecdysozoa</taxon>
        <taxon>Nematoda</taxon>
        <taxon>Chromadorea</taxon>
        <taxon>Rhabditida</taxon>
        <taxon>Rhabditina</taxon>
        <taxon>Rhabditomorpha</taxon>
        <taxon>Strongyloidea</taxon>
        <taxon>Heterorhabditidae</taxon>
        <taxon>Heterorhabditis</taxon>
    </lineage>
</organism>
<dbReference type="Gene3D" id="1.10.10.60">
    <property type="entry name" value="Homeodomain-like"/>
    <property type="match status" value="1"/>
</dbReference>
<accession>A0A1I7XPE1</accession>
<dbReference type="WBParaSite" id="Hba_19212">
    <property type="protein sequence ID" value="Hba_19212"/>
    <property type="gene ID" value="Hba_19212"/>
</dbReference>
<evidence type="ECO:0000313" key="1">
    <source>
        <dbReference type="Proteomes" id="UP000095283"/>
    </source>
</evidence>
<protein>
    <submittedName>
        <fullName evidence="2">HTH_38 domain-containing protein</fullName>
    </submittedName>
</protein>